<protein>
    <submittedName>
        <fullName evidence="3">TatD family hydrolase</fullName>
    </submittedName>
</protein>
<reference evidence="3 4" key="1">
    <citation type="journal article" date="2020" name="Int. J. Syst. Evol. Microbiol.">
        <title>Ureaplasma miroungigenitalium sp. nov. isolated from northern elephant seals (Mirounga angustirostris) and Ureaplasma zalophigenitalium sp. nov. isolated from California sea lions (Zalophus californianus).</title>
        <authorList>
            <person name="Volokhov D.V."/>
            <person name="Gulland F.M."/>
            <person name="Gao Y."/>
            <person name="Chizhikov V.E."/>
        </authorList>
    </citation>
    <scope>NUCLEOTIDE SEQUENCE [LARGE SCALE GENOMIC DNA]</scope>
    <source>
        <strain evidence="3 4">CSL7644-GEN</strain>
    </source>
</reference>
<evidence type="ECO:0000313" key="4">
    <source>
        <dbReference type="Proteomes" id="UP001207252"/>
    </source>
</evidence>
<keyword evidence="4" id="KW-1185">Reference proteome</keyword>
<dbReference type="RefSeq" id="WP_263817635.1">
    <property type="nucleotide sequence ID" value="NZ_JAOXHJ010000001.1"/>
</dbReference>
<dbReference type="Pfam" id="PF01026">
    <property type="entry name" value="TatD_DNase"/>
    <property type="match status" value="1"/>
</dbReference>
<dbReference type="Proteomes" id="UP001207252">
    <property type="component" value="Unassembled WGS sequence"/>
</dbReference>
<dbReference type="InterPro" id="IPR001130">
    <property type="entry name" value="TatD-like"/>
</dbReference>
<dbReference type="PIRSF" id="PIRSF005902">
    <property type="entry name" value="DNase_TatD"/>
    <property type="match status" value="1"/>
</dbReference>
<accession>A0ABT3BNJ5</accession>
<dbReference type="CDD" id="cd01310">
    <property type="entry name" value="TatD_DNAse"/>
    <property type="match status" value="1"/>
</dbReference>
<dbReference type="InterPro" id="IPR018228">
    <property type="entry name" value="DNase_TatD-rel_CS"/>
</dbReference>
<comment type="caution">
    <text evidence="3">The sequence shown here is derived from an EMBL/GenBank/DDBJ whole genome shotgun (WGS) entry which is preliminary data.</text>
</comment>
<evidence type="ECO:0000313" key="3">
    <source>
        <dbReference type="EMBL" id="MCV3753833.1"/>
    </source>
</evidence>
<sequence>MKKWDNITLIDTHTHTNMSPLQEEFEEIAQTALANQIGFNIVSCDITMCQLAVKQASRYPHIVASVGIHPTDLATMTDDDLLLLEKLIQENRKQIVSIGEIGLDYYHELPYGKDVQKHWFKKQLELALKYDLPVNLHIRNAHDDAIEILREYQIQKAIVHCFTDAYKYILIYNSLDYYVSFPGVITFKPTANNNINELHRCIQALNINRLLVETDAPFLTPAPLRGKTNYPYYVVHTANKMAEILQYEPQDLYGILKNNALRIFGQKK</sequence>
<evidence type="ECO:0000256" key="1">
    <source>
        <dbReference type="ARBA" id="ARBA00022723"/>
    </source>
</evidence>
<dbReference type="PANTHER" id="PTHR46124:SF2">
    <property type="entry name" value="D-AMINOACYL-TRNA DEACYLASE"/>
    <property type="match status" value="1"/>
</dbReference>
<proteinExistence type="predicted"/>
<dbReference type="NCBIfam" id="TIGR00010">
    <property type="entry name" value="YchF/TatD family DNA exonuclease"/>
    <property type="match status" value="1"/>
</dbReference>
<dbReference type="Gene3D" id="3.20.20.140">
    <property type="entry name" value="Metal-dependent hydrolases"/>
    <property type="match status" value="1"/>
</dbReference>
<dbReference type="SUPFAM" id="SSF51556">
    <property type="entry name" value="Metallo-dependent hydrolases"/>
    <property type="match status" value="1"/>
</dbReference>
<keyword evidence="1" id="KW-0479">Metal-binding</keyword>
<dbReference type="PROSITE" id="PS01090">
    <property type="entry name" value="TATD_2"/>
    <property type="match status" value="1"/>
</dbReference>
<name>A0ABT3BNJ5_9BACT</name>
<dbReference type="InterPro" id="IPR032466">
    <property type="entry name" value="Metal_Hydrolase"/>
</dbReference>
<dbReference type="EMBL" id="JAOXHJ010000001">
    <property type="protein sequence ID" value="MCV3753833.1"/>
    <property type="molecule type" value="Genomic_DNA"/>
</dbReference>
<dbReference type="InterPro" id="IPR015991">
    <property type="entry name" value="TatD/YcfH-like"/>
</dbReference>
<keyword evidence="2 3" id="KW-0378">Hydrolase</keyword>
<dbReference type="GO" id="GO:0016787">
    <property type="term" value="F:hydrolase activity"/>
    <property type="evidence" value="ECO:0007669"/>
    <property type="project" value="UniProtKB-KW"/>
</dbReference>
<dbReference type="PANTHER" id="PTHR46124">
    <property type="entry name" value="D-AMINOACYL-TRNA DEACYLASE"/>
    <property type="match status" value="1"/>
</dbReference>
<gene>
    <name evidence="3" type="ORF">OF365_00315</name>
</gene>
<evidence type="ECO:0000256" key="2">
    <source>
        <dbReference type="ARBA" id="ARBA00022801"/>
    </source>
</evidence>
<organism evidence="3 4">
    <name type="scientific">Ureaplasma zalophigenitalium</name>
    <dbReference type="NCBI Taxonomy" id="907723"/>
    <lineage>
        <taxon>Bacteria</taxon>
        <taxon>Bacillati</taxon>
        <taxon>Mycoplasmatota</taxon>
        <taxon>Mycoplasmoidales</taxon>
        <taxon>Mycoplasmoidaceae</taxon>
        <taxon>Ureaplasma</taxon>
    </lineage>
</organism>